<dbReference type="Proteomes" id="UP000244005">
    <property type="component" value="Unassembled WGS sequence"/>
</dbReference>
<gene>
    <name evidence="1" type="ORF">MARPO_0132s0036</name>
</gene>
<proteinExistence type="predicted"/>
<sequence>MCVLRDKTRSKVDLVRTRRARSTSRGDHKAQEFLQNPSEKHCRFLGFAKEEKTMKLSSITSMKLKICKMCTLGDNFLETCSLEKRILWGIKATCFSLIL</sequence>
<dbReference type="Gramene" id="Mp4g09930.1">
    <property type="protein sequence ID" value="Mp4g09930.1.cds"/>
    <property type="gene ID" value="Mp4g09930"/>
</dbReference>
<evidence type="ECO:0000313" key="2">
    <source>
        <dbReference type="Proteomes" id="UP000244005"/>
    </source>
</evidence>
<dbReference type="AlphaFoldDB" id="A0A2R6W7Y6"/>
<accession>A0A2R6W7Y6</accession>
<reference evidence="2" key="1">
    <citation type="journal article" date="2017" name="Cell">
        <title>Insights into land plant evolution garnered from the Marchantia polymorpha genome.</title>
        <authorList>
            <person name="Bowman J.L."/>
            <person name="Kohchi T."/>
            <person name="Yamato K.T."/>
            <person name="Jenkins J."/>
            <person name="Shu S."/>
            <person name="Ishizaki K."/>
            <person name="Yamaoka S."/>
            <person name="Nishihama R."/>
            <person name="Nakamura Y."/>
            <person name="Berger F."/>
            <person name="Adam C."/>
            <person name="Aki S.S."/>
            <person name="Althoff F."/>
            <person name="Araki T."/>
            <person name="Arteaga-Vazquez M.A."/>
            <person name="Balasubrmanian S."/>
            <person name="Barry K."/>
            <person name="Bauer D."/>
            <person name="Boehm C.R."/>
            <person name="Briginshaw L."/>
            <person name="Caballero-Perez J."/>
            <person name="Catarino B."/>
            <person name="Chen F."/>
            <person name="Chiyoda S."/>
            <person name="Chovatia M."/>
            <person name="Davies K.M."/>
            <person name="Delmans M."/>
            <person name="Demura T."/>
            <person name="Dierschke T."/>
            <person name="Dolan L."/>
            <person name="Dorantes-Acosta A.E."/>
            <person name="Eklund D.M."/>
            <person name="Florent S.N."/>
            <person name="Flores-Sandoval E."/>
            <person name="Fujiyama A."/>
            <person name="Fukuzawa H."/>
            <person name="Galik B."/>
            <person name="Grimanelli D."/>
            <person name="Grimwood J."/>
            <person name="Grossniklaus U."/>
            <person name="Hamada T."/>
            <person name="Haseloff J."/>
            <person name="Hetherington A.J."/>
            <person name="Higo A."/>
            <person name="Hirakawa Y."/>
            <person name="Hundley H.N."/>
            <person name="Ikeda Y."/>
            <person name="Inoue K."/>
            <person name="Inoue S.I."/>
            <person name="Ishida S."/>
            <person name="Jia Q."/>
            <person name="Kakita M."/>
            <person name="Kanazawa T."/>
            <person name="Kawai Y."/>
            <person name="Kawashima T."/>
            <person name="Kennedy M."/>
            <person name="Kinose K."/>
            <person name="Kinoshita T."/>
            <person name="Kohara Y."/>
            <person name="Koide E."/>
            <person name="Komatsu K."/>
            <person name="Kopischke S."/>
            <person name="Kubo M."/>
            <person name="Kyozuka J."/>
            <person name="Lagercrantz U."/>
            <person name="Lin S.S."/>
            <person name="Lindquist E."/>
            <person name="Lipzen A.M."/>
            <person name="Lu C.W."/>
            <person name="De Luna E."/>
            <person name="Martienssen R.A."/>
            <person name="Minamino N."/>
            <person name="Mizutani M."/>
            <person name="Mizutani M."/>
            <person name="Mochizuki N."/>
            <person name="Monte I."/>
            <person name="Mosher R."/>
            <person name="Nagasaki H."/>
            <person name="Nakagami H."/>
            <person name="Naramoto S."/>
            <person name="Nishitani K."/>
            <person name="Ohtani M."/>
            <person name="Okamoto T."/>
            <person name="Okumura M."/>
            <person name="Phillips J."/>
            <person name="Pollak B."/>
            <person name="Reinders A."/>
            <person name="Rovekamp M."/>
            <person name="Sano R."/>
            <person name="Sawa S."/>
            <person name="Schmid M.W."/>
            <person name="Shirakawa M."/>
            <person name="Solano R."/>
            <person name="Spunde A."/>
            <person name="Suetsugu N."/>
            <person name="Sugano S."/>
            <person name="Sugiyama A."/>
            <person name="Sun R."/>
            <person name="Suzuki Y."/>
            <person name="Takenaka M."/>
            <person name="Takezawa D."/>
            <person name="Tomogane H."/>
            <person name="Tsuzuki M."/>
            <person name="Ueda T."/>
            <person name="Umeda M."/>
            <person name="Ward J.M."/>
            <person name="Watanabe Y."/>
            <person name="Yazaki K."/>
            <person name="Yokoyama R."/>
            <person name="Yoshitake Y."/>
            <person name="Yotsui I."/>
            <person name="Zachgo S."/>
            <person name="Schmutz J."/>
        </authorList>
    </citation>
    <scope>NUCLEOTIDE SEQUENCE [LARGE SCALE GENOMIC DNA]</scope>
    <source>
        <strain evidence="2">Tak-1</strain>
    </source>
</reference>
<evidence type="ECO:0000313" key="1">
    <source>
        <dbReference type="EMBL" id="PTQ29963.1"/>
    </source>
</evidence>
<organism evidence="1 2">
    <name type="scientific">Marchantia polymorpha</name>
    <name type="common">Common liverwort</name>
    <name type="synonym">Marchantia aquatica</name>
    <dbReference type="NCBI Taxonomy" id="3197"/>
    <lineage>
        <taxon>Eukaryota</taxon>
        <taxon>Viridiplantae</taxon>
        <taxon>Streptophyta</taxon>
        <taxon>Embryophyta</taxon>
        <taxon>Marchantiophyta</taxon>
        <taxon>Marchantiopsida</taxon>
        <taxon>Marchantiidae</taxon>
        <taxon>Marchantiales</taxon>
        <taxon>Marchantiaceae</taxon>
        <taxon>Marchantia</taxon>
    </lineage>
</organism>
<protein>
    <submittedName>
        <fullName evidence="1">Uncharacterized protein</fullName>
    </submittedName>
</protein>
<keyword evidence="2" id="KW-1185">Reference proteome</keyword>
<name>A0A2R6W7Y6_MARPO</name>
<dbReference type="EMBL" id="KZ772804">
    <property type="protein sequence ID" value="PTQ29963.1"/>
    <property type="molecule type" value="Genomic_DNA"/>
</dbReference>